<gene>
    <name evidence="7" type="ORF">GCM10009801_64820</name>
</gene>
<dbReference type="Gene3D" id="3.20.20.70">
    <property type="entry name" value="Aldolase class I"/>
    <property type="match status" value="1"/>
</dbReference>
<dbReference type="InterPro" id="IPR013785">
    <property type="entry name" value="Aldolase_TIM"/>
</dbReference>
<protein>
    <submittedName>
        <fullName evidence="7">Uncharacterized protein</fullName>
    </submittedName>
</protein>
<evidence type="ECO:0000256" key="6">
    <source>
        <dbReference type="SAM" id="MobiDB-lite"/>
    </source>
</evidence>
<evidence type="ECO:0000256" key="5">
    <source>
        <dbReference type="RuleBase" id="RU003657"/>
    </source>
</evidence>
<dbReference type="Pfam" id="PF00977">
    <property type="entry name" value="His_biosynth"/>
    <property type="match status" value="1"/>
</dbReference>
<feature type="region of interest" description="Disordered" evidence="6">
    <location>
        <begin position="129"/>
        <end position="165"/>
    </location>
</feature>
<comment type="pathway">
    <text evidence="4">Amino-acid biosynthesis.</text>
</comment>
<keyword evidence="2 5" id="KW-0028">Amino-acid biosynthesis</keyword>
<organism evidence="7 8">
    <name type="scientific">Streptomyces albiaxialis</name>
    <dbReference type="NCBI Taxonomy" id="329523"/>
    <lineage>
        <taxon>Bacteria</taxon>
        <taxon>Bacillati</taxon>
        <taxon>Actinomycetota</taxon>
        <taxon>Actinomycetes</taxon>
        <taxon>Kitasatosporales</taxon>
        <taxon>Streptomycetaceae</taxon>
        <taxon>Streptomyces</taxon>
    </lineage>
</organism>
<keyword evidence="3 5" id="KW-0368">Histidine biosynthesis</keyword>
<name>A0ABN2WMT8_9ACTN</name>
<evidence type="ECO:0000313" key="7">
    <source>
        <dbReference type="EMBL" id="GAA2095730.1"/>
    </source>
</evidence>
<dbReference type="SUPFAM" id="SSF51366">
    <property type="entry name" value="Ribulose-phoshate binding barrel"/>
    <property type="match status" value="1"/>
</dbReference>
<evidence type="ECO:0000256" key="3">
    <source>
        <dbReference type="ARBA" id="ARBA00023102"/>
    </source>
</evidence>
<evidence type="ECO:0000256" key="1">
    <source>
        <dbReference type="ARBA" id="ARBA00009667"/>
    </source>
</evidence>
<dbReference type="EMBL" id="BAAAPE010000016">
    <property type="protein sequence ID" value="GAA2095730.1"/>
    <property type="molecule type" value="Genomic_DNA"/>
</dbReference>
<reference evidence="7 8" key="1">
    <citation type="journal article" date="2019" name="Int. J. Syst. Evol. Microbiol.">
        <title>The Global Catalogue of Microorganisms (GCM) 10K type strain sequencing project: providing services to taxonomists for standard genome sequencing and annotation.</title>
        <authorList>
            <consortium name="The Broad Institute Genomics Platform"/>
            <consortium name="The Broad Institute Genome Sequencing Center for Infectious Disease"/>
            <person name="Wu L."/>
            <person name="Ma J."/>
        </authorList>
    </citation>
    <scope>NUCLEOTIDE SEQUENCE [LARGE SCALE GENOMIC DNA]</scope>
    <source>
        <strain evidence="7 8">JCM 15478</strain>
    </source>
</reference>
<dbReference type="InterPro" id="IPR011060">
    <property type="entry name" value="RibuloseP-bd_barrel"/>
</dbReference>
<accession>A0ABN2WMT8</accession>
<evidence type="ECO:0000256" key="4">
    <source>
        <dbReference type="ARBA" id="ARBA00029440"/>
    </source>
</evidence>
<evidence type="ECO:0000313" key="8">
    <source>
        <dbReference type="Proteomes" id="UP001500016"/>
    </source>
</evidence>
<comment type="caution">
    <text evidence="7">The sequence shown here is derived from an EMBL/GenBank/DDBJ whole genome shotgun (WGS) entry which is preliminary data.</text>
</comment>
<keyword evidence="8" id="KW-1185">Reference proteome</keyword>
<dbReference type="InterPro" id="IPR006062">
    <property type="entry name" value="His_biosynth"/>
</dbReference>
<proteinExistence type="inferred from homology"/>
<dbReference type="Proteomes" id="UP001500016">
    <property type="component" value="Unassembled WGS sequence"/>
</dbReference>
<sequence length="165" mass="17215">MEPGKGAPDDQAGERRRAAEGGLGSVRRFELFPSVHVAGGRVVHLVGDGHVPETARTDPIQAALAFQEQGARWLHLVVAEDEGEGGGLAEARRIIDAVDLDVQLMCRAGIHDDAALNAALDTGCARRASPVRGSVHPGRGAGVHGRPAPGRGLTRRGPADRRPPG</sequence>
<evidence type="ECO:0000256" key="2">
    <source>
        <dbReference type="ARBA" id="ARBA00022605"/>
    </source>
</evidence>
<comment type="similarity">
    <text evidence="1 5">Belongs to the HisA/HisF family.</text>
</comment>